<dbReference type="RefSeq" id="XP_066071264.1">
    <property type="nucleotide sequence ID" value="XM_066215167.1"/>
</dbReference>
<dbReference type="Pfam" id="PF03659">
    <property type="entry name" value="Glyco_hydro_71"/>
    <property type="match status" value="1"/>
</dbReference>
<dbReference type="OrthoDB" id="3257981at2759"/>
<dbReference type="VEuPathDB" id="FungiDB:L203_04943"/>
<proteinExistence type="predicted"/>
<dbReference type="InterPro" id="IPR005197">
    <property type="entry name" value="Glyco_hydro_71"/>
</dbReference>
<sequence length="565" mass="61166">MRVTSALLSLLLGSQLATSVHAPDSRRRHHVINRAAGKQNPSTITDKVVWETVFVTKTVWDDDLPTTTAAALSSAAELVAGAISTTSAAPTTVASGTKSKTANSASVTNKSGLLPDGIIAKAAALGLTLSAGINLSTAQRSPTTTSTPPATTAVSGPKKVFAHFMVGIVSTYENADWVADMQLAKEKGIDGFALNIGVDPYTQQQLDLAYAAGASVGNFDLFISFDFNWYKLPDTGGVADMLKRYKDSPAQYRVDGKPFVSTFIGDGFNFVEVAQQVGEPIYAVPCWQPSAENVNNAGVSGLFSWAAWSGQLDNVPVDAEKDTSRDLEYLKQTEAAGKTYMAPVSPWFSTHFGKEVSYSKNWVFKSEALWQTRWDQILELGSRLNFLEIITWNDYGESHHVGPYNTPHTDDSSSLWASGLDHAAMLDFAIPYIKAFKAGSSVPIIEQEQLVYWYRPHLKDVSCDSTDNCGSKPTGWEFLQDTVFVSTQTKEGGLVKITSGNNPPVVQTVDAGVQMIEVPMSVGQQTFEFVTWHGGHGQSTSNVSVIDTCWNGIYNFNYHSGSITC</sequence>
<dbReference type="GO" id="GO:0051118">
    <property type="term" value="F:glucan endo-1,3-alpha-glucosidase activity"/>
    <property type="evidence" value="ECO:0007669"/>
    <property type="project" value="InterPro"/>
</dbReference>
<evidence type="ECO:0000313" key="1">
    <source>
        <dbReference type="EMBL" id="WVN90564.1"/>
    </source>
</evidence>
<reference evidence="1" key="2">
    <citation type="journal article" date="2022" name="Elife">
        <title>Obligate sexual reproduction of a homothallic fungus closely related to the Cryptococcus pathogenic species complex.</title>
        <authorList>
            <person name="Passer A.R."/>
            <person name="Clancey S.A."/>
            <person name="Shea T."/>
            <person name="David-Palma M."/>
            <person name="Averette A.F."/>
            <person name="Boekhout T."/>
            <person name="Porcel B.M."/>
            <person name="Nowrousian M."/>
            <person name="Cuomo C.A."/>
            <person name="Sun S."/>
            <person name="Heitman J."/>
            <person name="Coelho M.A."/>
        </authorList>
    </citation>
    <scope>NUCLEOTIDE SEQUENCE</scope>
    <source>
        <strain evidence="1">CBS 7841</strain>
    </source>
</reference>
<dbReference type="KEGG" id="cdep:91090013"/>
<gene>
    <name evidence="1" type="ORF">L203_105804</name>
</gene>
<name>A0A1E3I9S6_9TREE</name>
<reference evidence="1" key="3">
    <citation type="submission" date="2024-01" db="EMBL/GenBank/DDBJ databases">
        <authorList>
            <person name="Coelho M.A."/>
            <person name="David-Palma M."/>
            <person name="Shea T."/>
            <person name="Sun S."/>
            <person name="Cuomo C.A."/>
            <person name="Heitman J."/>
        </authorList>
    </citation>
    <scope>NUCLEOTIDE SEQUENCE</scope>
    <source>
        <strain evidence="1">CBS 7841</strain>
    </source>
</reference>
<reference evidence="1" key="1">
    <citation type="submission" date="2016-06" db="EMBL/GenBank/DDBJ databases">
        <authorList>
            <person name="Cuomo C."/>
            <person name="Litvintseva A."/>
            <person name="Heitman J."/>
            <person name="Chen Y."/>
            <person name="Sun S."/>
            <person name="Springer D."/>
            <person name="Dromer F."/>
            <person name="Young S."/>
            <person name="Zeng Q."/>
            <person name="Chapman S."/>
            <person name="Gujja S."/>
            <person name="Saif S."/>
            <person name="Birren B."/>
        </authorList>
    </citation>
    <scope>NUCLEOTIDE SEQUENCE</scope>
    <source>
        <strain evidence="1">CBS 7841</strain>
    </source>
</reference>
<dbReference type="Gene3D" id="3.20.20.80">
    <property type="entry name" value="Glycosidases"/>
    <property type="match status" value="1"/>
</dbReference>
<dbReference type="GeneID" id="91090013"/>
<keyword evidence="2" id="KW-1185">Reference proteome</keyword>
<dbReference type="EMBL" id="CP143790">
    <property type="protein sequence ID" value="WVN90564.1"/>
    <property type="molecule type" value="Genomic_DNA"/>
</dbReference>
<dbReference type="CDD" id="cd11577">
    <property type="entry name" value="GH71"/>
    <property type="match status" value="1"/>
</dbReference>
<dbReference type="Proteomes" id="UP000094043">
    <property type="component" value="Chromosome 7"/>
</dbReference>
<dbReference type="AlphaFoldDB" id="A0A1E3I9S6"/>
<organism evidence="1 2">
    <name type="scientific">Cryptococcus depauperatus CBS 7841</name>
    <dbReference type="NCBI Taxonomy" id="1295531"/>
    <lineage>
        <taxon>Eukaryota</taxon>
        <taxon>Fungi</taxon>
        <taxon>Dikarya</taxon>
        <taxon>Basidiomycota</taxon>
        <taxon>Agaricomycotina</taxon>
        <taxon>Tremellomycetes</taxon>
        <taxon>Tremellales</taxon>
        <taxon>Cryptococcaceae</taxon>
        <taxon>Cryptococcus</taxon>
    </lineage>
</organism>
<protein>
    <submittedName>
        <fullName evidence="1">Uncharacterized protein</fullName>
    </submittedName>
</protein>
<accession>A0A1E3I9S6</accession>
<evidence type="ECO:0000313" key="2">
    <source>
        <dbReference type="Proteomes" id="UP000094043"/>
    </source>
</evidence>